<dbReference type="InterPro" id="IPR009057">
    <property type="entry name" value="Homeodomain-like_sf"/>
</dbReference>
<reference evidence="6 7" key="1">
    <citation type="submission" date="2016-04" db="EMBL/GenBank/DDBJ databases">
        <title>Complete genome sequence and analysis of deep-sea sediment isolate, Amycolatopsis sp. WP1.</title>
        <authorList>
            <person name="Wang H."/>
            <person name="Chen S."/>
            <person name="Wu Q."/>
        </authorList>
    </citation>
    <scope>NUCLEOTIDE SEQUENCE [LARGE SCALE GENOMIC DNA]</scope>
    <source>
        <strain evidence="6 7">WP1</strain>
    </source>
</reference>
<dbReference type="OrthoDB" id="3813186at2"/>
<evidence type="ECO:0000256" key="2">
    <source>
        <dbReference type="ARBA" id="ARBA00023125"/>
    </source>
</evidence>
<dbReference type="PRINTS" id="PR00455">
    <property type="entry name" value="HTHTETR"/>
</dbReference>
<keyword evidence="7" id="KW-1185">Reference proteome</keyword>
<keyword evidence="3" id="KW-0804">Transcription</keyword>
<dbReference type="EMBL" id="CP015163">
    <property type="protein sequence ID" value="AXB43753.1"/>
    <property type="molecule type" value="Genomic_DNA"/>
</dbReference>
<dbReference type="SUPFAM" id="SSF46689">
    <property type="entry name" value="Homeodomain-like"/>
    <property type="match status" value="1"/>
</dbReference>
<dbReference type="Gene3D" id="1.10.357.10">
    <property type="entry name" value="Tetracycline Repressor, domain 2"/>
    <property type="match status" value="1"/>
</dbReference>
<evidence type="ECO:0000256" key="3">
    <source>
        <dbReference type="ARBA" id="ARBA00023163"/>
    </source>
</evidence>
<sequence>MARLSRAELQERNRAKVLKAAREEFTERGFRDAKVDSIAERAELTRGAVYSNFPGKRALYFAVLADLAEQATPPPHAEPGRDLREALGSLARTWVSRLPIADVDAPDTARLGMDLVAEVSSDERLRQPFTQLMKLNGLLLGLAMERLEPPERPPGAPPRRLVRVAESVSTTLQGASRLAAAAPGFVEPFDVVSTCEWLAGLDLNDWWAPPSTISPSRKVDEPWVPPTAVDLVHGEDVSLEDDGIVVVLGLNRLAAVEQAVRSDDVVTAVLVTASPDELMPLARLTIAEFTSCLRPAFPVTAWPRLRVVGDASGALAAAAGVPAIGDDGDNTEVAIRVEGGRIVARADGSGAGQAVASARDRVAN</sequence>
<organism evidence="6 7">
    <name type="scientific">Amycolatopsis albispora</name>
    <dbReference type="NCBI Taxonomy" id="1804986"/>
    <lineage>
        <taxon>Bacteria</taxon>
        <taxon>Bacillati</taxon>
        <taxon>Actinomycetota</taxon>
        <taxon>Actinomycetes</taxon>
        <taxon>Pseudonocardiales</taxon>
        <taxon>Pseudonocardiaceae</taxon>
        <taxon>Amycolatopsis</taxon>
    </lineage>
</organism>
<proteinExistence type="predicted"/>
<dbReference type="GO" id="GO:0003700">
    <property type="term" value="F:DNA-binding transcription factor activity"/>
    <property type="evidence" value="ECO:0007669"/>
    <property type="project" value="TreeGrafter"/>
</dbReference>
<feature type="DNA-binding region" description="H-T-H motif" evidence="4">
    <location>
        <begin position="34"/>
        <end position="53"/>
    </location>
</feature>
<evidence type="ECO:0000256" key="4">
    <source>
        <dbReference type="PROSITE-ProRule" id="PRU00335"/>
    </source>
</evidence>
<dbReference type="PANTHER" id="PTHR30055">
    <property type="entry name" value="HTH-TYPE TRANSCRIPTIONAL REGULATOR RUTR"/>
    <property type="match status" value="1"/>
</dbReference>
<evidence type="ECO:0000313" key="6">
    <source>
        <dbReference type="EMBL" id="AXB43753.1"/>
    </source>
</evidence>
<dbReference type="AlphaFoldDB" id="A0A344L6S9"/>
<dbReference type="RefSeq" id="WP_113692991.1">
    <property type="nucleotide sequence ID" value="NZ_CP015163.1"/>
</dbReference>
<evidence type="ECO:0000259" key="5">
    <source>
        <dbReference type="PROSITE" id="PS50977"/>
    </source>
</evidence>
<name>A0A344L6S9_9PSEU</name>
<evidence type="ECO:0000313" key="7">
    <source>
        <dbReference type="Proteomes" id="UP000250434"/>
    </source>
</evidence>
<feature type="domain" description="HTH tetR-type" evidence="5">
    <location>
        <begin position="11"/>
        <end position="71"/>
    </location>
</feature>
<keyword evidence="1" id="KW-0805">Transcription regulation</keyword>
<protein>
    <submittedName>
        <fullName evidence="6">TetR family transcriptional regulator</fullName>
    </submittedName>
</protein>
<evidence type="ECO:0000256" key="1">
    <source>
        <dbReference type="ARBA" id="ARBA00023015"/>
    </source>
</evidence>
<dbReference type="PANTHER" id="PTHR30055:SF234">
    <property type="entry name" value="HTH-TYPE TRANSCRIPTIONAL REGULATOR BETI"/>
    <property type="match status" value="1"/>
</dbReference>
<dbReference type="KEGG" id="aab:A4R43_15475"/>
<gene>
    <name evidence="6" type="ORF">A4R43_15475</name>
</gene>
<dbReference type="Pfam" id="PF00440">
    <property type="entry name" value="TetR_N"/>
    <property type="match status" value="1"/>
</dbReference>
<keyword evidence="2 4" id="KW-0238">DNA-binding</keyword>
<dbReference type="Proteomes" id="UP000250434">
    <property type="component" value="Chromosome"/>
</dbReference>
<dbReference type="GO" id="GO:0000976">
    <property type="term" value="F:transcription cis-regulatory region binding"/>
    <property type="evidence" value="ECO:0007669"/>
    <property type="project" value="TreeGrafter"/>
</dbReference>
<dbReference type="InterPro" id="IPR050109">
    <property type="entry name" value="HTH-type_TetR-like_transc_reg"/>
</dbReference>
<dbReference type="PROSITE" id="PS50977">
    <property type="entry name" value="HTH_TETR_2"/>
    <property type="match status" value="1"/>
</dbReference>
<dbReference type="InterPro" id="IPR001647">
    <property type="entry name" value="HTH_TetR"/>
</dbReference>
<accession>A0A344L6S9</accession>